<dbReference type="InterPro" id="IPR016024">
    <property type="entry name" value="ARM-type_fold"/>
</dbReference>
<evidence type="ECO:0000313" key="5">
    <source>
        <dbReference type="EMBL" id="ODV93570.1"/>
    </source>
</evidence>
<feature type="transmembrane region" description="Helical" evidence="2">
    <location>
        <begin position="2525"/>
        <end position="2546"/>
    </location>
</feature>
<gene>
    <name evidence="5" type="ORF">PACTADRAFT_4474</name>
</gene>
<feature type="domain" description="Bicarbonate transporter-like transmembrane" evidence="3">
    <location>
        <begin position="2217"/>
        <end position="2385"/>
    </location>
</feature>
<dbReference type="GO" id="GO:0008104">
    <property type="term" value="P:intracellular protein localization"/>
    <property type="evidence" value="ECO:0007669"/>
    <property type="project" value="TreeGrafter"/>
</dbReference>
<feature type="transmembrane region" description="Helical" evidence="2">
    <location>
        <begin position="2393"/>
        <end position="2414"/>
    </location>
</feature>
<feature type="transmembrane region" description="Helical" evidence="2">
    <location>
        <begin position="2663"/>
        <end position="2681"/>
    </location>
</feature>
<keyword evidence="2" id="KW-0812">Transmembrane</keyword>
<dbReference type="Pfam" id="PF25808">
    <property type="entry name" value="TPR_LAA1_C"/>
    <property type="match status" value="1"/>
</dbReference>
<dbReference type="InterPro" id="IPR011531">
    <property type="entry name" value="HCO3_transpt-like_TM_dom"/>
</dbReference>
<accession>A0A1E4TP91</accession>
<dbReference type="InterPro" id="IPR046837">
    <property type="entry name" value="Laa1/Sip1/HEATR5-like_HEAT"/>
</dbReference>
<protein>
    <submittedName>
        <fullName evidence="5">Uncharacterized protein</fullName>
    </submittedName>
</protein>
<dbReference type="PANTHER" id="PTHR21663">
    <property type="entry name" value="HYPOTHETICAL HEAT DOMAIN-CONTAINING"/>
    <property type="match status" value="1"/>
</dbReference>
<dbReference type="GO" id="GO:0016020">
    <property type="term" value="C:membrane"/>
    <property type="evidence" value="ECO:0007669"/>
    <property type="project" value="InterPro"/>
</dbReference>
<dbReference type="InterPro" id="IPR057981">
    <property type="entry name" value="TPR_LAA1-like_C"/>
</dbReference>
<feature type="compositionally biased region" description="Basic and acidic residues" evidence="1">
    <location>
        <begin position="1455"/>
        <end position="1467"/>
    </location>
</feature>
<feature type="domain" description="LAA1-like C-terminal TPR repeats" evidence="4">
    <location>
        <begin position="2040"/>
        <end position="2190"/>
    </location>
</feature>
<keyword evidence="2" id="KW-0472">Membrane</keyword>
<evidence type="ECO:0000313" key="6">
    <source>
        <dbReference type="Proteomes" id="UP000094236"/>
    </source>
</evidence>
<dbReference type="GO" id="GO:0005829">
    <property type="term" value="C:cytosol"/>
    <property type="evidence" value="ECO:0007669"/>
    <property type="project" value="GOC"/>
</dbReference>
<proteinExistence type="predicted"/>
<feature type="transmembrane region" description="Helical" evidence="2">
    <location>
        <begin position="2251"/>
        <end position="2269"/>
    </location>
</feature>
<dbReference type="GO" id="GO:0042147">
    <property type="term" value="P:retrograde transport, endosome to Golgi"/>
    <property type="evidence" value="ECO:0007669"/>
    <property type="project" value="TreeGrafter"/>
</dbReference>
<feature type="transmembrane region" description="Helical" evidence="2">
    <location>
        <begin position="2600"/>
        <end position="2625"/>
    </location>
</feature>
<dbReference type="Pfam" id="PF00955">
    <property type="entry name" value="HCO3_cotransp"/>
    <property type="match status" value="2"/>
</dbReference>
<dbReference type="Pfam" id="PF20210">
    <property type="entry name" value="Laa1_Sip1_HTR5"/>
    <property type="match status" value="1"/>
</dbReference>
<sequence length="2775" mass="316207">MPMIAIMIMNGDGDDDGDDQSSTSNILALNIFCIVYSFLLKLYQSSIVVAMGIDDYKYDASVNLYDYLNSVFGLLVNTSEISNDDLNFLYDQINAIINREDLQDLNNITIKLIANLYLLTLSKLLSNGYFKFQIKLIELSNKFLSFLNSSKLTIRTYYSIEKQLAVHCLSLLYIKFGGFLNSFKSEILNISYKHLKKIIDNFNHHEFNSHYFDQFLVLIDVVLRSNVSNLDVKTMNRLFKLHKLITTKTKYTVDKEVYSFSILSIIHVNNILTSLLKTETFVSSIATKKSHNHPYHYINSIALHLSSLVSALNTNFKNLRLSVSKNISDLLVFSYINYGFNTSNEDTVFNFTINYIWENYLNLTNNYKIKIGLVEVLTQFLSKLNLYFQSGSLGTSASNFVSLKSFQIIDLTLTKIFNNEKPSKENNRMAINTNSNYNDAINVLSHLTYIYEFLLEEIRSDINKAILLVNLFENDKNLDTSNSYKTISCLNLIKALIKDLDQYLLTRESSSIERMQSKLLELSLDRHPYIRVVAIETLTQLLLVTDSNSVLSKTFKELNDLIENKNKDNSDTFIKTHSKSLLIASVLSQSNSIPTDFSLSLLSLSTSFLKKFSSSVLINNLVSGNDFSSINNENYERQVMCWILMMGLFNYYTESKNIFLFESSQLLNIWKSLLAHNIPSHFIKYDRTTQKFSSFNELMKFLEIKNNALSCLVCFINYSEGTFTPDLLRQITLILTKAYNFILSIEAQLTDLPVPTPLKQTLQLQKLRVLTCYIKLAPQMIEVDEFLINSDLLVHVIKNFNDYKLFNYVLASESTYSKTKDRNEVVELAEEKEIIDEMDIYGINDGLTFGLTSKINMFQVDELLIKSGRKNSKKFYGSDEDYDIDTVANSTGFIIESKSLISNLSSISKFEDLARSLFQPCQPNLLNDYLSLLLFPKTHYSNTKINVVSVDTMITDISIELFELIFPHLSIKVQQSVLETIRLGMLYSGEKKLGVVNDKNVIQHESFNYRRQKAIIINSSVAIHGMLNALNSKLMISGNAQNAKLYKLVATIIIDTIKRLSSEDLFVNKLNAESVGLCLSLLNEDNKSIFNEQVNYFINHIVENNLPYSRSSDVLTLAYIFKYNNKNVNPSSILNVVFALNIDPHPVVHHWSLEALVIILENYINFDGSNQLLSKVLKICEQCYTSDEYGINSKLIISSNLNFTYKGADSNLALIKLTRVLVNLLGPSINLLSKKDKKFLKNFVLDIMLLTTSNYDLISRELIKIFDELMIFDKNFFKADIVYGVLNFLMVNNFKTGCYNENLPYLPLLDVVNEAEKLGNVELYPMTTSDKLIELVTNSYYQLLKINSSPEDLYKILSKDLQPLLWIILESSRSTDKIFKIFQIWLETDVTSISSTKENKLKWLNDLTEKFNFIEQDLYKPLNEGFKNRINNSGSLFVGRSKVAMTSTKQQNVNEENKSFSTRRAEGDENDSSDEEVTINPEGLNTDNENNLEGADNDDQQAEKNLKMVDSTPAQQIAEEEPISWRFKIRLLKLLIQLLSYTKNDRKLYLYISTRISDLVRIAFVSSTSQLLKLRFLGLELLGDILDIYADLKDPLYPTLSILDQQQAQIISAIIPAFTKGSNIDLASQGFTIASKLISSNITTLARLSRIIKILTSSIENLSIVKANRKPDNDLKIGDIEVITVNDQNKILLSVLNCWANLKNNCSDTDGELKDLIDKYMEILAPMWIYSIKEFSMLKYGGDFFTNQSDSITLDYYQDYRLTFLKVICLIFKENQHLISKLLEDSLDSFYFIIFGQCIEILFKTSSSSSGNSQNLSLQSSTLQCLKNLLTVKSCSKVIFHDLIFSEVIDLLDKLLLIDDYDDKLVVIDISTDIYLCYFDSDNNSSKSEEELHNDIDKLFELVRIVTSGIVQILPFIVYGDLDNNKPKSIKKPDLMLLKKSFSSLIIMITKLPTLIQIDLCSCLLYIFALIYKFDNNDIITNILPMLKTTLGILKANGQEDLSINFYKELKPVLVRNKSNTSLLTYMIFIGTDQDLALTEDEIETIVDSLIRAIASDTSVAIATQSIKKLILQSANSNNNTSSLILKNLIPKLIKLLINNEVSEPRLIMELLMLFTKQLTEEKAKLSSYSLLVPLLLWFDSIDRAYVHKKLLDLIRLDTEIFKTIVSDVLNSQQKLQTEMLVKFNGNEANGLDNNNEAEDAHIELKTFGAYRNHVKFFGKGIYRDIRERLVFYKSDFVDGFKNYRVIPATVYIFFTNLLPAIAFALDMYDKTHKSYGVNEVLLSSAMGGIVFGLFSGQPLCIVGVTGPISIFNYTVYDIIEPKGIPYFAFMCWICLWSALFHFILAFTNAVNYLRYVTKYSCNVFGVFINIIYIQKGIQILCNQFNYGTDSGFMSVMVSLLMFMFGSGVHFLGINSQFFKPMVRKFLVDYGTPLSIVFFTGFVHFGGYMNNVNLEKLPITRSFHPTSDLRPDDWFIRFWEDIKVGDVFLALPFALLLTCLFYFDHNISSLMCQGSEFPLKKPASFHWDFCLLGLTTGISGILGIPAPNGLIPQAPLHTSSLCVYKYDYKTGQNKAVDVVEQRVTNTLQGLLTIGMMTRPLLVVLGTIPQAVLAGLFWIMGVIGLYGNDITRNLKFICTDKRTLLLKDTNVGDYSDLMKVDKKWFYLFLSFEILMASAEVAITETRAAVGFPGILLFSIFFSCFFPLIFPQDQLQYLNGPAVEEFTLKNLNVGKLENEEDIEKSFNGEKDSQSVIIDIEDENVGSSHSFHYYNGAE</sequence>
<evidence type="ECO:0000256" key="2">
    <source>
        <dbReference type="SAM" id="Phobius"/>
    </source>
</evidence>
<dbReference type="GO" id="GO:0006897">
    <property type="term" value="P:endocytosis"/>
    <property type="evidence" value="ECO:0007669"/>
    <property type="project" value="TreeGrafter"/>
</dbReference>
<dbReference type="OrthoDB" id="1735926at2759"/>
<dbReference type="Gene3D" id="1.10.287.570">
    <property type="entry name" value="Helical hairpin bin"/>
    <property type="match status" value="1"/>
</dbReference>
<dbReference type="EMBL" id="KV454017">
    <property type="protein sequence ID" value="ODV93570.1"/>
    <property type="molecule type" value="Genomic_DNA"/>
</dbReference>
<name>A0A1E4TP91_PACTA</name>
<dbReference type="PANTHER" id="PTHR21663:SF0">
    <property type="entry name" value="HEAT REPEAT-CONTAINING PROTEIN 5B"/>
    <property type="match status" value="1"/>
</dbReference>
<feature type="transmembrane region" description="Helical" evidence="2">
    <location>
        <begin position="2325"/>
        <end position="2348"/>
    </location>
</feature>
<evidence type="ECO:0000259" key="3">
    <source>
        <dbReference type="Pfam" id="PF00955"/>
    </source>
</evidence>
<dbReference type="STRING" id="669874.A0A1E4TP91"/>
<dbReference type="GO" id="GO:0005794">
    <property type="term" value="C:Golgi apparatus"/>
    <property type="evidence" value="ECO:0007669"/>
    <property type="project" value="TreeGrafter"/>
</dbReference>
<feature type="transmembrane region" description="Helical" evidence="2">
    <location>
        <begin position="2426"/>
        <end position="2448"/>
    </location>
</feature>
<dbReference type="InterPro" id="IPR040108">
    <property type="entry name" value="Laa1/Sip1/HEATR5"/>
</dbReference>
<dbReference type="SUPFAM" id="SSF48371">
    <property type="entry name" value="ARM repeat"/>
    <property type="match status" value="1"/>
</dbReference>
<evidence type="ECO:0000259" key="4">
    <source>
        <dbReference type="Pfam" id="PF25808"/>
    </source>
</evidence>
<feature type="region of interest" description="Disordered" evidence="1">
    <location>
        <begin position="1447"/>
        <end position="1497"/>
    </location>
</feature>
<feature type="transmembrane region" description="Helical" evidence="2">
    <location>
        <begin position="2487"/>
        <end position="2504"/>
    </location>
</feature>
<keyword evidence="6" id="KW-1185">Reference proteome</keyword>
<feature type="transmembrane region" description="Helical" evidence="2">
    <location>
        <begin position="2687"/>
        <end position="2708"/>
    </location>
</feature>
<keyword evidence="2" id="KW-1133">Transmembrane helix</keyword>
<reference evidence="6" key="1">
    <citation type="submission" date="2016-05" db="EMBL/GenBank/DDBJ databases">
        <title>Comparative genomics of biotechnologically important yeasts.</title>
        <authorList>
            <consortium name="DOE Joint Genome Institute"/>
            <person name="Riley R."/>
            <person name="Haridas S."/>
            <person name="Wolfe K.H."/>
            <person name="Lopes M.R."/>
            <person name="Hittinger C.T."/>
            <person name="Goker M."/>
            <person name="Salamov A."/>
            <person name="Wisecaver J."/>
            <person name="Long T.M."/>
            <person name="Aerts A.L."/>
            <person name="Barry K."/>
            <person name="Choi C."/>
            <person name="Clum A."/>
            <person name="Coughlan A.Y."/>
            <person name="Deshpande S."/>
            <person name="Douglass A.P."/>
            <person name="Hanson S.J."/>
            <person name="Klenk H.-P."/>
            <person name="Labutti K."/>
            <person name="Lapidus A."/>
            <person name="Lindquist E."/>
            <person name="Lipzen A."/>
            <person name="Meier-Kolthoff J.P."/>
            <person name="Ohm R.A."/>
            <person name="Otillar R.P."/>
            <person name="Pangilinan J."/>
            <person name="Peng Y."/>
            <person name="Rokas A."/>
            <person name="Rosa C.A."/>
            <person name="Scheuner C."/>
            <person name="Sibirny A.A."/>
            <person name="Slot J.C."/>
            <person name="Stielow J.B."/>
            <person name="Sun H."/>
            <person name="Kurtzman C.P."/>
            <person name="Blackwell M."/>
            <person name="Grigoriev I.V."/>
            <person name="Jeffries T.W."/>
        </authorList>
    </citation>
    <scope>NUCLEOTIDE SEQUENCE [LARGE SCALE GENOMIC DNA]</scope>
    <source>
        <strain evidence="6">NRRL Y-2460</strain>
    </source>
</reference>
<evidence type="ECO:0000256" key="1">
    <source>
        <dbReference type="SAM" id="MobiDB-lite"/>
    </source>
</evidence>
<dbReference type="GO" id="GO:0030139">
    <property type="term" value="C:endocytic vesicle"/>
    <property type="evidence" value="ECO:0007669"/>
    <property type="project" value="TreeGrafter"/>
</dbReference>
<dbReference type="Proteomes" id="UP000094236">
    <property type="component" value="Unassembled WGS sequence"/>
</dbReference>
<dbReference type="GO" id="GO:0006820">
    <property type="term" value="P:monoatomic anion transport"/>
    <property type="evidence" value="ECO:0007669"/>
    <property type="project" value="InterPro"/>
</dbReference>
<feature type="transmembrane region" description="Helical" evidence="2">
    <location>
        <begin position="2360"/>
        <end position="2381"/>
    </location>
</feature>
<organism evidence="5 6">
    <name type="scientific">Pachysolen tannophilus NRRL Y-2460</name>
    <dbReference type="NCBI Taxonomy" id="669874"/>
    <lineage>
        <taxon>Eukaryota</taxon>
        <taxon>Fungi</taxon>
        <taxon>Dikarya</taxon>
        <taxon>Ascomycota</taxon>
        <taxon>Saccharomycotina</taxon>
        <taxon>Pichiomycetes</taxon>
        <taxon>Pachysolenaceae</taxon>
        <taxon>Pachysolen</taxon>
    </lineage>
</organism>
<feature type="domain" description="Bicarbonate transporter-like transmembrane" evidence="3">
    <location>
        <begin position="2387"/>
        <end position="2717"/>
    </location>
</feature>
<feature type="transmembrane region" description="Helical" evidence="2">
    <location>
        <begin position="2281"/>
        <end position="2305"/>
    </location>
</feature>
<feature type="compositionally biased region" description="Acidic residues" evidence="1">
    <location>
        <begin position="1468"/>
        <end position="1477"/>
    </location>
</feature>